<accession>A0A2L2X7F0</accession>
<protein>
    <submittedName>
        <fullName evidence="1">Uncharacterized protein</fullName>
    </submittedName>
</protein>
<proteinExistence type="predicted"/>
<name>A0A2L2X7F0_9FIRM</name>
<gene>
    <name evidence="1" type="ORF">DCCM_0008</name>
</gene>
<dbReference type="RefSeq" id="WP_165791962.1">
    <property type="nucleotide sequence ID" value="NZ_BFAV01000001.1"/>
</dbReference>
<reference evidence="2" key="1">
    <citation type="submission" date="2018-02" db="EMBL/GenBank/DDBJ databases">
        <title>Genome sequence of Desulfocucumis palustris strain NAW-5.</title>
        <authorList>
            <person name="Watanabe M."/>
            <person name="Kojima H."/>
            <person name="Fukui M."/>
        </authorList>
    </citation>
    <scope>NUCLEOTIDE SEQUENCE [LARGE SCALE GENOMIC DNA]</scope>
    <source>
        <strain evidence="2">NAW-5</strain>
    </source>
</reference>
<comment type="caution">
    <text evidence="1">The sequence shown here is derived from an EMBL/GenBank/DDBJ whole genome shotgun (WGS) entry which is preliminary data.</text>
</comment>
<keyword evidence="2" id="KW-1185">Reference proteome</keyword>
<evidence type="ECO:0000313" key="1">
    <source>
        <dbReference type="EMBL" id="GBF31824.1"/>
    </source>
</evidence>
<sequence>MKKAIKKVNTREELLNLWKHELEPYNTKAWWGLIVSGSKAVLALTLGKKLTKLGEC</sequence>
<organism evidence="1 2">
    <name type="scientific">Desulfocucumis palustris</name>
    <dbReference type="NCBI Taxonomy" id="1898651"/>
    <lineage>
        <taxon>Bacteria</taxon>
        <taxon>Bacillati</taxon>
        <taxon>Bacillota</taxon>
        <taxon>Clostridia</taxon>
        <taxon>Eubacteriales</taxon>
        <taxon>Desulfocucumaceae</taxon>
        <taxon>Desulfocucumis</taxon>
    </lineage>
</organism>
<dbReference type="AlphaFoldDB" id="A0A2L2X7F0"/>
<dbReference type="EMBL" id="BFAV01000001">
    <property type="protein sequence ID" value="GBF31824.1"/>
    <property type="molecule type" value="Genomic_DNA"/>
</dbReference>
<dbReference type="Proteomes" id="UP000239549">
    <property type="component" value="Unassembled WGS sequence"/>
</dbReference>
<evidence type="ECO:0000313" key="2">
    <source>
        <dbReference type="Proteomes" id="UP000239549"/>
    </source>
</evidence>